<feature type="repeat" description="Solcar" evidence="6">
    <location>
        <begin position="246"/>
        <end position="329"/>
    </location>
</feature>
<keyword evidence="10" id="KW-1185">Reference proteome</keyword>
<keyword evidence="2 6" id="KW-0812">Transmembrane</keyword>
<dbReference type="Proteomes" id="UP000703269">
    <property type="component" value="Unassembled WGS sequence"/>
</dbReference>
<dbReference type="AlphaFoldDB" id="A0A9P3G0X4"/>
<evidence type="ECO:0000256" key="3">
    <source>
        <dbReference type="ARBA" id="ARBA00022737"/>
    </source>
</evidence>
<dbReference type="Gene3D" id="1.50.40.10">
    <property type="entry name" value="Mitochondrial carrier domain"/>
    <property type="match status" value="1"/>
</dbReference>
<evidence type="ECO:0000256" key="2">
    <source>
        <dbReference type="ARBA" id="ARBA00022692"/>
    </source>
</evidence>
<gene>
    <name evidence="9" type="ORF">PsYK624_019890</name>
</gene>
<dbReference type="Pfam" id="PF00153">
    <property type="entry name" value="Mito_carr"/>
    <property type="match status" value="1"/>
</dbReference>
<keyword evidence="3" id="KW-0677">Repeat</keyword>
<keyword evidence="4" id="KW-1133">Transmembrane helix</keyword>
<keyword evidence="7" id="KW-0813">Transport</keyword>
<dbReference type="GO" id="GO:0016020">
    <property type="term" value="C:membrane"/>
    <property type="evidence" value="ECO:0007669"/>
    <property type="project" value="UniProtKB-SubCell"/>
</dbReference>
<evidence type="ECO:0000256" key="7">
    <source>
        <dbReference type="RuleBase" id="RU000488"/>
    </source>
</evidence>
<dbReference type="PROSITE" id="PS50920">
    <property type="entry name" value="SOLCAR"/>
    <property type="match status" value="1"/>
</dbReference>
<evidence type="ECO:0000313" key="9">
    <source>
        <dbReference type="EMBL" id="GJE85910.1"/>
    </source>
</evidence>
<dbReference type="InterPro" id="IPR018108">
    <property type="entry name" value="MCP_transmembrane"/>
</dbReference>
<evidence type="ECO:0000256" key="1">
    <source>
        <dbReference type="ARBA" id="ARBA00004141"/>
    </source>
</evidence>
<comment type="similarity">
    <text evidence="7">Belongs to the mitochondrial carrier (TC 2.A.29) family.</text>
</comment>
<dbReference type="SUPFAM" id="SSF103506">
    <property type="entry name" value="Mitochondrial carrier"/>
    <property type="match status" value="1"/>
</dbReference>
<feature type="region of interest" description="Disordered" evidence="8">
    <location>
        <begin position="413"/>
        <end position="437"/>
    </location>
</feature>
<name>A0A9P3G0X4_9APHY</name>
<keyword evidence="5 6" id="KW-0472">Membrane</keyword>
<protein>
    <submittedName>
        <fullName evidence="9">Mitochondrial carrier</fullName>
    </submittedName>
</protein>
<feature type="compositionally biased region" description="Acidic residues" evidence="8">
    <location>
        <begin position="119"/>
        <end position="135"/>
    </location>
</feature>
<dbReference type="OrthoDB" id="77989at2759"/>
<dbReference type="PANTHER" id="PTHR24089">
    <property type="entry name" value="SOLUTE CARRIER FAMILY 25"/>
    <property type="match status" value="1"/>
</dbReference>
<evidence type="ECO:0000256" key="4">
    <source>
        <dbReference type="ARBA" id="ARBA00022989"/>
    </source>
</evidence>
<accession>A0A9P3G0X4</accession>
<comment type="subcellular location">
    <subcellularLocation>
        <location evidence="1">Membrane</location>
        <topology evidence="1">Multi-pass membrane protein</topology>
    </subcellularLocation>
</comment>
<reference evidence="9 10" key="1">
    <citation type="submission" date="2021-08" db="EMBL/GenBank/DDBJ databases">
        <title>Draft Genome Sequence of Phanerochaete sordida strain YK-624.</title>
        <authorList>
            <person name="Mori T."/>
            <person name="Dohra H."/>
            <person name="Suzuki T."/>
            <person name="Kawagishi H."/>
            <person name="Hirai H."/>
        </authorList>
    </citation>
    <scope>NUCLEOTIDE SEQUENCE [LARGE SCALE GENOMIC DNA]</scope>
    <source>
        <strain evidence="9 10">YK-624</strain>
    </source>
</reference>
<proteinExistence type="inferred from homology"/>
<sequence length="479" mass="52324">MSSPTSLRDLYAAPPDSWAFNAPPANGSDALAAAPSSSYQWTVQTGPTPSPQALLGLASHDDEGLDAKAVAVGLVTAALMQYATAAVATPWEVGKTLLQVQWIPRNLDALPSRDLPKEVDEDEEMSDDSPEEESYFADPQSLEDNPPPRRMTDERGYVIRQSIADEDVIPEYIIPVGSASGTWDMMVRLKSFRPEGWLSLWKGLLTHAVTEILSGALQPIVRTLLESLLSPVLPSLDSPSGLFSPPPLLIPVVSQVITGFILSPLDLVRTRLIVQSSRFPTYSGPIDALKKILKHEGGLHGVYFHPHLFLPTIIDCTLRSVAPFVMPGMVASQLGISSAAHPFLVGCSEWLGSVGSLLVTIPFETVRRRLQVQVRGTAKPLRPCVELRPVPYNGMVDAFWHIVTEERSDIPLKPKRHRRKSVTTKGKAPEEPEKESWMRNTGVGQLYRGLGLRLGASLLVFVLAMTTGRDEPDAGWAEL</sequence>
<evidence type="ECO:0000313" key="10">
    <source>
        <dbReference type="Proteomes" id="UP000703269"/>
    </source>
</evidence>
<organism evidence="9 10">
    <name type="scientific">Phanerochaete sordida</name>
    <dbReference type="NCBI Taxonomy" id="48140"/>
    <lineage>
        <taxon>Eukaryota</taxon>
        <taxon>Fungi</taxon>
        <taxon>Dikarya</taxon>
        <taxon>Basidiomycota</taxon>
        <taxon>Agaricomycotina</taxon>
        <taxon>Agaricomycetes</taxon>
        <taxon>Polyporales</taxon>
        <taxon>Phanerochaetaceae</taxon>
        <taxon>Phanerochaete</taxon>
    </lineage>
</organism>
<evidence type="ECO:0000256" key="5">
    <source>
        <dbReference type="ARBA" id="ARBA00023136"/>
    </source>
</evidence>
<evidence type="ECO:0000256" key="6">
    <source>
        <dbReference type="PROSITE-ProRule" id="PRU00282"/>
    </source>
</evidence>
<feature type="compositionally biased region" description="Basic and acidic residues" evidence="8">
    <location>
        <begin position="427"/>
        <end position="437"/>
    </location>
</feature>
<feature type="compositionally biased region" description="Basic residues" evidence="8">
    <location>
        <begin position="413"/>
        <end position="422"/>
    </location>
</feature>
<dbReference type="InterPro" id="IPR023395">
    <property type="entry name" value="MCP_dom_sf"/>
</dbReference>
<evidence type="ECO:0000256" key="8">
    <source>
        <dbReference type="SAM" id="MobiDB-lite"/>
    </source>
</evidence>
<comment type="caution">
    <text evidence="9">The sequence shown here is derived from an EMBL/GenBank/DDBJ whole genome shotgun (WGS) entry which is preliminary data.</text>
</comment>
<feature type="region of interest" description="Disordered" evidence="8">
    <location>
        <begin position="111"/>
        <end position="150"/>
    </location>
</feature>
<dbReference type="EMBL" id="BPQB01000003">
    <property type="protein sequence ID" value="GJE85910.1"/>
    <property type="molecule type" value="Genomic_DNA"/>
</dbReference>